<feature type="transmembrane region" description="Helical" evidence="2">
    <location>
        <begin position="6"/>
        <end position="23"/>
    </location>
</feature>
<dbReference type="Proteomes" id="UP000292958">
    <property type="component" value="Unassembled WGS sequence"/>
</dbReference>
<evidence type="ECO:0000256" key="2">
    <source>
        <dbReference type="SAM" id="Phobius"/>
    </source>
</evidence>
<reference evidence="3 4" key="1">
    <citation type="submission" date="2019-02" db="EMBL/GenBank/DDBJ databases">
        <title>Genomic Encyclopedia of Archaeal and Bacterial Type Strains, Phase II (KMG-II): from individual species to whole genera.</title>
        <authorList>
            <person name="Goeker M."/>
        </authorList>
    </citation>
    <scope>NUCLEOTIDE SEQUENCE [LARGE SCALE GENOMIC DNA]</scope>
    <source>
        <strain evidence="3 4">DSM 18101</strain>
    </source>
</reference>
<organism evidence="3 4">
    <name type="scientific">Edaphobacter modestus</name>
    <dbReference type="NCBI Taxonomy" id="388466"/>
    <lineage>
        <taxon>Bacteria</taxon>
        <taxon>Pseudomonadati</taxon>
        <taxon>Acidobacteriota</taxon>
        <taxon>Terriglobia</taxon>
        <taxon>Terriglobales</taxon>
        <taxon>Acidobacteriaceae</taxon>
        <taxon>Edaphobacter</taxon>
    </lineage>
</organism>
<dbReference type="EMBL" id="SHKW01000001">
    <property type="protein sequence ID" value="RZU40519.1"/>
    <property type="molecule type" value="Genomic_DNA"/>
</dbReference>
<protein>
    <submittedName>
        <fullName evidence="3">Uncharacterized protein</fullName>
    </submittedName>
</protein>
<dbReference type="RefSeq" id="WP_165420007.1">
    <property type="nucleotide sequence ID" value="NZ_SHKW01000001.1"/>
</dbReference>
<keyword evidence="2" id="KW-0812">Transmembrane</keyword>
<dbReference type="AlphaFoldDB" id="A0A4Q7YU70"/>
<evidence type="ECO:0000256" key="1">
    <source>
        <dbReference type="SAM" id="MobiDB-lite"/>
    </source>
</evidence>
<proteinExistence type="predicted"/>
<evidence type="ECO:0000313" key="3">
    <source>
        <dbReference type="EMBL" id="RZU40519.1"/>
    </source>
</evidence>
<gene>
    <name evidence="3" type="ORF">BDD14_1983</name>
</gene>
<name>A0A4Q7YU70_9BACT</name>
<accession>A0A4Q7YU70</accession>
<keyword evidence="4" id="KW-1185">Reference proteome</keyword>
<evidence type="ECO:0000313" key="4">
    <source>
        <dbReference type="Proteomes" id="UP000292958"/>
    </source>
</evidence>
<keyword evidence="2" id="KW-1133">Transmembrane helix</keyword>
<sequence>MNPVLWGGVVVLLLIIIAAVTMGKTRWGRSELDQRPAGQPRSRGRVSGGDDD</sequence>
<keyword evidence="2" id="KW-0472">Membrane</keyword>
<comment type="caution">
    <text evidence="3">The sequence shown here is derived from an EMBL/GenBank/DDBJ whole genome shotgun (WGS) entry which is preliminary data.</text>
</comment>
<feature type="region of interest" description="Disordered" evidence="1">
    <location>
        <begin position="28"/>
        <end position="52"/>
    </location>
</feature>